<dbReference type="OrthoDB" id="269117at2"/>
<dbReference type="GO" id="GO:0000976">
    <property type="term" value="F:transcription cis-regulatory region binding"/>
    <property type="evidence" value="ECO:0007669"/>
    <property type="project" value="TreeGrafter"/>
</dbReference>
<dbReference type="eggNOG" id="COG1609">
    <property type="taxonomic scope" value="Bacteria"/>
</dbReference>
<dbReference type="CDD" id="cd00093">
    <property type="entry name" value="HTH_XRE"/>
    <property type="match status" value="1"/>
</dbReference>
<reference evidence="5 6" key="2">
    <citation type="submission" date="2013-04" db="EMBL/GenBank/DDBJ databases">
        <title>The Genome Sequence of Bilophila wadsworthia 3_1_6.</title>
        <authorList>
            <consortium name="The Broad Institute Genomics Platform"/>
            <person name="Earl A."/>
            <person name="Ward D."/>
            <person name="Feldgarden M."/>
            <person name="Gevers D."/>
            <person name="Sibley C."/>
            <person name="Strauss J."/>
            <person name="Allen-Vercoe E."/>
            <person name="Walker B."/>
            <person name="Young S."/>
            <person name="Zeng Q."/>
            <person name="Gargeya S."/>
            <person name="Fitzgerald M."/>
            <person name="Haas B."/>
            <person name="Abouelleil A."/>
            <person name="Allen A.W."/>
            <person name="Alvarado L."/>
            <person name="Arachchi H.M."/>
            <person name="Berlin A.M."/>
            <person name="Chapman S.B."/>
            <person name="Gainer-Dewar J."/>
            <person name="Goldberg J."/>
            <person name="Griggs A."/>
            <person name="Gujja S."/>
            <person name="Hansen M."/>
            <person name="Howarth C."/>
            <person name="Imamovic A."/>
            <person name="Ireland A."/>
            <person name="Larimer J."/>
            <person name="McCowan C."/>
            <person name="Murphy C."/>
            <person name="Pearson M."/>
            <person name="Poon T.W."/>
            <person name="Priest M."/>
            <person name="Roberts A."/>
            <person name="Saif S."/>
            <person name="Shea T."/>
            <person name="Sisk P."/>
            <person name="Sykes S."/>
            <person name="Wortman J."/>
            <person name="Nusbaum C."/>
            <person name="Birren B."/>
        </authorList>
    </citation>
    <scope>NUCLEOTIDE SEQUENCE [LARGE SCALE GENOMIC DNA]</scope>
    <source>
        <strain evidence="5 6">3_1_6</strain>
    </source>
</reference>
<feature type="domain" description="HTH lacI-type" evidence="4">
    <location>
        <begin position="7"/>
        <end position="63"/>
    </location>
</feature>
<dbReference type="SUPFAM" id="SSF53822">
    <property type="entry name" value="Periplasmic binding protein-like I"/>
    <property type="match status" value="1"/>
</dbReference>
<dbReference type="SMART" id="SM00354">
    <property type="entry name" value="HTH_LACI"/>
    <property type="match status" value="1"/>
</dbReference>
<keyword evidence="6" id="KW-1185">Reference proteome</keyword>
<dbReference type="InterPro" id="IPR000843">
    <property type="entry name" value="HTH_LacI"/>
</dbReference>
<dbReference type="STRING" id="563192.HMPREF0179_00220"/>
<dbReference type="InterPro" id="IPR028082">
    <property type="entry name" value="Peripla_BP_I"/>
</dbReference>
<dbReference type="Gene3D" id="3.40.50.2300">
    <property type="match status" value="2"/>
</dbReference>
<dbReference type="PROSITE" id="PS50932">
    <property type="entry name" value="HTH_LACI_2"/>
    <property type="match status" value="1"/>
</dbReference>
<name>E5Y211_BILW3</name>
<evidence type="ECO:0000256" key="1">
    <source>
        <dbReference type="ARBA" id="ARBA00023015"/>
    </source>
</evidence>
<dbReference type="InterPro" id="IPR010982">
    <property type="entry name" value="Lambda_DNA-bd_dom_sf"/>
</dbReference>
<proteinExistence type="predicted"/>
<evidence type="ECO:0000259" key="4">
    <source>
        <dbReference type="PROSITE" id="PS50932"/>
    </source>
</evidence>
<accession>E5Y211</accession>
<dbReference type="PANTHER" id="PTHR30146:SF109">
    <property type="entry name" value="HTH-TYPE TRANSCRIPTIONAL REGULATOR GALS"/>
    <property type="match status" value="1"/>
</dbReference>
<protein>
    <submittedName>
        <fullName evidence="5">LacI family transcriptional regulator</fullName>
    </submittedName>
</protein>
<evidence type="ECO:0000256" key="3">
    <source>
        <dbReference type="ARBA" id="ARBA00023163"/>
    </source>
</evidence>
<comment type="caution">
    <text evidence="5">The sequence shown here is derived from an EMBL/GenBank/DDBJ whole genome shotgun (WGS) entry which is preliminary data.</text>
</comment>
<keyword evidence="1" id="KW-0805">Transcription regulation</keyword>
<dbReference type="EMBL" id="ADCP02000002">
    <property type="protein sequence ID" value="EFV45957.1"/>
    <property type="molecule type" value="Genomic_DNA"/>
</dbReference>
<dbReference type="AlphaFoldDB" id="E5Y211"/>
<dbReference type="CDD" id="cd06267">
    <property type="entry name" value="PBP1_LacI_sugar_binding-like"/>
    <property type="match status" value="1"/>
</dbReference>
<dbReference type="HOGENOM" id="CLU_037628_6_1_7"/>
<dbReference type="InterPro" id="IPR046335">
    <property type="entry name" value="LacI/GalR-like_sensor"/>
</dbReference>
<dbReference type="PANTHER" id="PTHR30146">
    <property type="entry name" value="LACI-RELATED TRANSCRIPTIONAL REPRESSOR"/>
    <property type="match status" value="1"/>
</dbReference>
<sequence>MSPRTRVTLTDISRQSGYSPATVSMILSGRTDVSFSADTVRKVRETAEALGYAPTAKKRPSLFDRKTVLIVCPNVLNPYYSTIVQAIQQAAADKDCDTLVYTTYRDAENEIRILNAVAGSDLAGVVFTMMPQSTELVERVNRLVPVVVIGDRNTSLNVDTVEMNNYSAGAIIAHYMIGLGHKHIAYISTTLNEANSARVRRLEGVRDTYRDECPEGSVIVRSREVTPKEERDNISIEHAVGFELTRKCLGERRITAFVAVNDMVAYGVLDAIRAEGRRVPEDYSVCGFDNIFPSQFLPVGLTTVEHYIADKGRNAFEILHSKMSGESSDRNITRVEFKHHLIVRDSTAAPRGEEKTG</sequence>
<evidence type="ECO:0000256" key="2">
    <source>
        <dbReference type="ARBA" id="ARBA00023125"/>
    </source>
</evidence>
<keyword evidence="2" id="KW-0238">DNA-binding</keyword>
<evidence type="ECO:0000313" key="6">
    <source>
        <dbReference type="Proteomes" id="UP000006034"/>
    </source>
</evidence>
<dbReference type="Proteomes" id="UP000006034">
    <property type="component" value="Unassembled WGS sequence"/>
</dbReference>
<evidence type="ECO:0000313" key="5">
    <source>
        <dbReference type="EMBL" id="EFV45957.1"/>
    </source>
</evidence>
<keyword evidence="3" id="KW-0804">Transcription</keyword>
<gene>
    <name evidence="5" type="ORF">HMPREF0179_00220</name>
</gene>
<dbReference type="GO" id="GO:0003700">
    <property type="term" value="F:DNA-binding transcription factor activity"/>
    <property type="evidence" value="ECO:0007669"/>
    <property type="project" value="TreeGrafter"/>
</dbReference>
<dbReference type="Gene3D" id="1.10.260.40">
    <property type="entry name" value="lambda repressor-like DNA-binding domains"/>
    <property type="match status" value="1"/>
</dbReference>
<dbReference type="InterPro" id="IPR001387">
    <property type="entry name" value="Cro/C1-type_HTH"/>
</dbReference>
<reference evidence="5 6" key="1">
    <citation type="submission" date="2010-10" db="EMBL/GenBank/DDBJ databases">
        <authorList>
            <consortium name="The Broad Institute Genome Sequencing Platform"/>
            <person name="Ward D."/>
            <person name="Earl A."/>
            <person name="Feldgarden M."/>
            <person name="Young S.K."/>
            <person name="Gargeya S."/>
            <person name="Zeng Q."/>
            <person name="Alvarado L."/>
            <person name="Berlin A."/>
            <person name="Bochicchio J."/>
            <person name="Chapman S.B."/>
            <person name="Chen Z."/>
            <person name="Freedman E."/>
            <person name="Gellesch M."/>
            <person name="Goldberg J."/>
            <person name="Griggs A."/>
            <person name="Gujja S."/>
            <person name="Heilman E."/>
            <person name="Heiman D."/>
            <person name="Howarth C."/>
            <person name="Mehta T."/>
            <person name="Neiman D."/>
            <person name="Pearson M."/>
            <person name="Roberts A."/>
            <person name="Saif S."/>
            <person name="Shea T."/>
            <person name="Shenoy N."/>
            <person name="Sisk P."/>
            <person name="Stolte C."/>
            <person name="Sykes S."/>
            <person name="White J."/>
            <person name="Yandava C."/>
            <person name="Allen-Vercoe E."/>
            <person name="Sibley C."/>
            <person name="Ambrose C.E."/>
            <person name="Strauss J."/>
            <person name="Daigneault M."/>
            <person name="Haas B."/>
            <person name="Nusbaum C."/>
            <person name="Birren B."/>
        </authorList>
    </citation>
    <scope>NUCLEOTIDE SEQUENCE [LARGE SCALE GENOMIC DNA]</scope>
    <source>
        <strain evidence="5 6">3_1_6</strain>
    </source>
</reference>
<dbReference type="SUPFAM" id="SSF47413">
    <property type="entry name" value="lambda repressor-like DNA-binding domains"/>
    <property type="match status" value="1"/>
</dbReference>
<dbReference type="Pfam" id="PF13377">
    <property type="entry name" value="Peripla_BP_3"/>
    <property type="match status" value="1"/>
</dbReference>
<organism evidence="5 6">
    <name type="scientific">Bilophila wadsworthia (strain 3_1_6)</name>
    <dbReference type="NCBI Taxonomy" id="563192"/>
    <lineage>
        <taxon>Bacteria</taxon>
        <taxon>Pseudomonadati</taxon>
        <taxon>Thermodesulfobacteriota</taxon>
        <taxon>Desulfovibrionia</taxon>
        <taxon>Desulfovibrionales</taxon>
        <taxon>Desulfovibrionaceae</taxon>
        <taxon>Bilophila</taxon>
    </lineage>
</organism>